<name>A0A8D8QYD2_9HEMI</name>
<dbReference type="EMBL" id="HBUF01279525">
    <property type="protein sequence ID" value="CAG6687010.1"/>
    <property type="molecule type" value="Transcribed_RNA"/>
</dbReference>
<dbReference type="AlphaFoldDB" id="A0A8D8QYD2"/>
<dbReference type="EMBL" id="HBUF01112942">
    <property type="protein sequence ID" value="CAG6640607.1"/>
    <property type="molecule type" value="Transcribed_RNA"/>
</dbReference>
<dbReference type="EMBL" id="HBUF01112944">
    <property type="protein sequence ID" value="CAG6640611.1"/>
    <property type="molecule type" value="Transcribed_RNA"/>
</dbReference>
<dbReference type="EMBL" id="HBUF01563060">
    <property type="protein sequence ID" value="CAG6763270.1"/>
    <property type="molecule type" value="Transcribed_RNA"/>
</dbReference>
<protein>
    <submittedName>
        <fullName evidence="1">Uncharacterized protein</fullName>
    </submittedName>
</protein>
<dbReference type="EMBL" id="HBUF01279526">
    <property type="protein sequence ID" value="CAG6687012.1"/>
    <property type="molecule type" value="Transcribed_RNA"/>
</dbReference>
<accession>A0A8D8QYD2</accession>
<dbReference type="EMBL" id="HBUF01563059">
    <property type="protein sequence ID" value="CAG6763267.1"/>
    <property type="molecule type" value="Transcribed_RNA"/>
</dbReference>
<evidence type="ECO:0000313" key="1">
    <source>
        <dbReference type="EMBL" id="CAG6640611.1"/>
    </source>
</evidence>
<organism evidence="1">
    <name type="scientific">Cacopsylla melanoneura</name>
    <dbReference type="NCBI Taxonomy" id="428564"/>
    <lineage>
        <taxon>Eukaryota</taxon>
        <taxon>Metazoa</taxon>
        <taxon>Ecdysozoa</taxon>
        <taxon>Arthropoda</taxon>
        <taxon>Hexapoda</taxon>
        <taxon>Insecta</taxon>
        <taxon>Pterygota</taxon>
        <taxon>Neoptera</taxon>
        <taxon>Paraneoptera</taxon>
        <taxon>Hemiptera</taxon>
        <taxon>Sternorrhyncha</taxon>
        <taxon>Psylloidea</taxon>
        <taxon>Psyllidae</taxon>
        <taxon>Psyllinae</taxon>
        <taxon>Cacopsylla</taxon>
    </lineage>
</organism>
<sequence>MEDLQAAAEAVVAETVTGGETDPAPVTVATLVPAVTVLEVALAVRAQGRHVPSLMTEAPAVTKMEEVPADLDPALKQGPLTLFMDDLQNLNPINLTSSVLANPLT</sequence>
<dbReference type="EMBL" id="HBUF01112943">
    <property type="protein sequence ID" value="CAG6640609.1"/>
    <property type="molecule type" value="Transcribed_RNA"/>
</dbReference>
<dbReference type="EMBL" id="HBUF01563061">
    <property type="protein sequence ID" value="CAG6763273.1"/>
    <property type="molecule type" value="Transcribed_RNA"/>
</dbReference>
<proteinExistence type="predicted"/>
<reference evidence="1" key="1">
    <citation type="submission" date="2021-05" db="EMBL/GenBank/DDBJ databases">
        <authorList>
            <person name="Alioto T."/>
            <person name="Alioto T."/>
            <person name="Gomez Garrido J."/>
        </authorList>
    </citation>
    <scope>NUCLEOTIDE SEQUENCE</scope>
</reference>